<accession>A0A1H6HU84</accession>
<protein>
    <submittedName>
        <fullName evidence="1">Uncharacterized protein</fullName>
    </submittedName>
</protein>
<dbReference type="EMBL" id="FNWV01000001">
    <property type="protein sequence ID" value="SEH39139.1"/>
    <property type="molecule type" value="Genomic_DNA"/>
</dbReference>
<dbReference type="Proteomes" id="UP000183190">
    <property type="component" value="Unassembled WGS sequence"/>
</dbReference>
<organism evidence="1 2">
    <name type="scientific">Ruminococcus flavefaciens</name>
    <dbReference type="NCBI Taxonomy" id="1265"/>
    <lineage>
        <taxon>Bacteria</taxon>
        <taxon>Bacillati</taxon>
        <taxon>Bacillota</taxon>
        <taxon>Clostridia</taxon>
        <taxon>Eubacteriales</taxon>
        <taxon>Oscillospiraceae</taxon>
        <taxon>Ruminococcus</taxon>
    </lineage>
</organism>
<dbReference type="AlphaFoldDB" id="A0A1H6HU84"/>
<evidence type="ECO:0000313" key="2">
    <source>
        <dbReference type="Proteomes" id="UP000183190"/>
    </source>
</evidence>
<gene>
    <name evidence="1" type="ORF">SAMN02910265_00299</name>
</gene>
<evidence type="ECO:0000313" key="1">
    <source>
        <dbReference type="EMBL" id="SEH39139.1"/>
    </source>
</evidence>
<dbReference type="RefSeq" id="WP_074714134.1">
    <property type="nucleotide sequence ID" value="NZ_FNWV01000001.1"/>
</dbReference>
<name>A0A1H6HU84_RUMFL</name>
<sequence>MVYDAEKLVSILQQAVLFQGRKNDIHNIIEYYLTAGTPLSCEQIAFLEEFGDIEGIDNAGDPFKFFSDPFFWNRINSKNHHCSLLRTAKTFDEIGMSYLNPLNLRMVRENITMLEVGWIDITHIPLHISSDGRLFRDDGHDYGTVCMDTWASLLMPWDI</sequence>
<reference evidence="1 2" key="1">
    <citation type="submission" date="2016-10" db="EMBL/GenBank/DDBJ databases">
        <authorList>
            <person name="de Groot N.N."/>
        </authorList>
    </citation>
    <scope>NUCLEOTIDE SEQUENCE [LARGE SCALE GENOMIC DNA]</scope>
    <source>
        <strain evidence="1 2">YAD2003</strain>
    </source>
</reference>
<proteinExistence type="predicted"/>
<dbReference type="OrthoDB" id="10010317at2"/>